<comment type="caution">
    <text evidence="4">The sequence shown here is derived from an EMBL/GenBank/DDBJ whole genome shotgun (WGS) entry which is preliminary data.</text>
</comment>
<gene>
    <name evidence="4" type="ORF">STA1M1_38120</name>
</gene>
<dbReference type="InterPro" id="IPR050740">
    <property type="entry name" value="Aldehyde_DH_Superfamily"/>
</dbReference>
<proteinExistence type="inferred from homology"/>
<dbReference type="Proteomes" id="UP001144205">
    <property type="component" value="Unassembled WGS sequence"/>
</dbReference>
<sequence>MSDDYPDLHLFIAGEWRVAGNRDVLPVLDPTSNQPVAELPVATRQDLDDALAAAQAAFPAWRDTPAYDRARILRRAGDLMRERAGRIGRATTMEQGKPLAESTAEALACADIFDWFAEEARRAYGRIVPSKQPGVRHNVIKEPVGPVAAFTPWNFPTTIPSRKMAAALAAGCTVIIKPAEETPASCLELARALDDAGLPKGVLNVVFGHPAEISEHLIASPVIKKMSFTGSTAVGKHLSRLAAETLTKTTMELGGHAPVIVMDDADIDKAAAMMARSKYRNAGQICITPTRFYLHEAIHDAFVEKFAAIAGGLTVGNGLDPETGMGPLANTRRLDAMEALIGNAREAGAGLRLGGERIGNAGNFWAPTVLTDVPDSADIMSVEPFGPVAVTQRFSDLDAAIREANRLPYGLSAYAFTASGATAMEISDRLEAGMIGVNFAVLTGPETPFGGIKDSGHGSEGGIEGLEGFLNTKYVAQA</sequence>
<feature type="domain" description="Aldehyde dehydrogenase" evidence="3">
    <location>
        <begin position="22"/>
        <end position="475"/>
    </location>
</feature>
<name>A0ABQ5LZ85_9RHOB</name>
<dbReference type="PANTHER" id="PTHR43353">
    <property type="entry name" value="SUCCINATE-SEMIALDEHYDE DEHYDROGENASE, MITOCHONDRIAL"/>
    <property type="match status" value="1"/>
</dbReference>
<dbReference type="InterPro" id="IPR016163">
    <property type="entry name" value="Ald_DH_C"/>
</dbReference>
<keyword evidence="2" id="KW-0560">Oxidoreductase</keyword>
<evidence type="ECO:0000256" key="2">
    <source>
        <dbReference type="ARBA" id="ARBA00023002"/>
    </source>
</evidence>
<evidence type="ECO:0000259" key="3">
    <source>
        <dbReference type="Pfam" id="PF00171"/>
    </source>
</evidence>
<evidence type="ECO:0000313" key="5">
    <source>
        <dbReference type="Proteomes" id="UP001144205"/>
    </source>
</evidence>
<accession>A0ABQ5LZ85</accession>
<dbReference type="RefSeq" id="WP_281843859.1">
    <property type="nucleotide sequence ID" value="NZ_BROH01000016.1"/>
</dbReference>
<dbReference type="Pfam" id="PF00171">
    <property type="entry name" value="Aldedh"/>
    <property type="match status" value="1"/>
</dbReference>
<dbReference type="Gene3D" id="3.40.309.10">
    <property type="entry name" value="Aldehyde Dehydrogenase, Chain A, domain 2"/>
    <property type="match status" value="1"/>
</dbReference>
<comment type="similarity">
    <text evidence="1">Belongs to the aldehyde dehydrogenase family.</text>
</comment>
<dbReference type="InterPro" id="IPR016161">
    <property type="entry name" value="Ald_DH/histidinol_DH"/>
</dbReference>
<dbReference type="Gene3D" id="3.40.605.10">
    <property type="entry name" value="Aldehyde Dehydrogenase, Chain A, domain 1"/>
    <property type="match status" value="1"/>
</dbReference>
<dbReference type="InterPro" id="IPR015590">
    <property type="entry name" value="Aldehyde_DH_dom"/>
</dbReference>
<evidence type="ECO:0000313" key="4">
    <source>
        <dbReference type="EMBL" id="GKY89943.1"/>
    </source>
</evidence>
<evidence type="ECO:0000256" key="1">
    <source>
        <dbReference type="ARBA" id="ARBA00009986"/>
    </source>
</evidence>
<dbReference type="InterPro" id="IPR016162">
    <property type="entry name" value="Ald_DH_N"/>
</dbReference>
<reference evidence="4" key="1">
    <citation type="journal article" date="2023" name="Int. J. Syst. Evol. Microbiol.">
        <title>Sinisalibacter aestuarii sp. nov., isolated from estuarine sediment of the Arakawa River.</title>
        <authorList>
            <person name="Arafat S.T."/>
            <person name="Hirano S."/>
            <person name="Sato A."/>
            <person name="Takeuchi K."/>
            <person name="Yasuda T."/>
            <person name="Terahara T."/>
            <person name="Hamada M."/>
            <person name="Kobayashi T."/>
        </authorList>
    </citation>
    <scope>NUCLEOTIDE SEQUENCE</scope>
    <source>
        <strain evidence="4">B-399</strain>
    </source>
</reference>
<protein>
    <submittedName>
        <fullName evidence="4">NAD-dependent succinate-semialdehyde dehydrogenase</fullName>
    </submittedName>
</protein>
<organism evidence="4 5">
    <name type="scientific">Sinisalibacter aestuarii</name>
    <dbReference type="NCBI Taxonomy" id="2949426"/>
    <lineage>
        <taxon>Bacteria</taxon>
        <taxon>Pseudomonadati</taxon>
        <taxon>Pseudomonadota</taxon>
        <taxon>Alphaproteobacteria</taxon>
        <taxon>Rhodobacterales</taxon>
        <taxon>Roseobacteraceae</taxon>
        <taxon>Sinisalibacter</taxon>
    </lineage>
</organism>
<dbReference type="PANTHER" id="PTHR43353:SF5">
    <property type="entry name" value="SUCCINATE-SEMIALDEHYDE DEHYDROGENASE, MITOCHONDRIAL"/>
    <property type="match status" value="1"/>
</dbReference>
<dbReference type="SUPFAM" id="SSF53720">
    <property type="entry name" value="ALDH-like"/>
    <property type="match status" value="1"/>
</dbReference>
<dbReference type="CDD" id="cd07103">
    <property type="entry name" value="ALDH_F5_SSADH_GabD"/>
    <property type="match status" value="1"/>
</dbReference>
<keyword evidence="5" id="KW-1185">Reference proteome</keyword>
<dbReference type="EMBL" id="BROH01000016">
    <property type="protein sequence ID" value="GKY89943.1"/>
    <property type="molecule type" value="Genomic_DNA"/>
</dbReference>